<dbReference type="EMBL" id="BPLR01004447">
    <property type="protein sequence ID" value="GIX94907.1"/>
    <property type="molecule type" value="Genomic_DNA"/>
</dbReference>
<comment type="caution">
    <text evidence="1">The sequence shown here is derived from an EMBL/GenBank/DDBJ whole genome shotgun (WGS) entry which is preliminary data.</text>
</comment>
<gene>
    <name evidence="1" type="ORF">CEXT_530621</name>
</gene>
<proteinExistence type="predicted"/>
<name>A0AAV4PBZ0_CAEEX</name>
<dbReference type="AlphaFoldDB" id="A0AAV4PBZ0"/>
<organism evidence="1 2">
    <name type="scientific">Caerostris extrusa</name>
    <name type="common">Bark spider</name>
    <name type="synonym">Caerostris bankana</name>
    <dbReference type="NCBI Taxonomy" id="172846"/>
    <lineage>
        <taxon>Eukaryota</taxon>
        <taxon>Metazoa</taxon>
        <taxon>Ecdysozoa</taxon>
        <taxon>Arthropoda</taxon>
        <taxon>Chelicerata</taxon>
        <taxon>Arachnida</taxon>
        <taxon>Araneae</taxon>
        <taxon>Araneomorphae</taxon>
        <taxon>Entelegynae</taxon>
        <taxon>Araneoidea</taxon>
        <taxon>Araneidae</taxon>
        <taxon>Caerostris</taxon>
    </lineage>
</organism>
<reference evidence="1 2" key="1">
    <citation type="submission" date="2021-06" db="EMBL/GenBank/DDBJ databases">
        <title>Caerostris extrusa draft genome.</title>
        <authorList>
            <person name="Kono N."/>
            <person name="Arakawa K."/>
        </authorList>
    </citation>
    <scope>NUCLEOTIDE SEQUENCE [LARGE SCALE GENOMIC DNA]</scope>
</reference>
<dbReference type="Proteomes" id="UP001054945">
    <property type="component" value="Unassembled WGS sequence"/>
</dbReference>
<sequence>MLKYTKRTLNRNSIQIILAKEEIERNRQLKSFDGQTFLFKPTPTFHCVNLIHLRGSRESVFKKYIYYIYPPSIKDPVRSFRGKCFSRFPWPPLFLFSQNLFSTCLAKKSQSFGKRDLG</sequence>
<accession>A0AAV4PBZ0</accession>
<evidence type="ECO:0000313" key="1">
    <source>
        <dbReference type="EMBL" id="GIX94907.1"/>
    </source>
</evidence>
<evidence type="ECO:0000313" key="2">
    <source>
        <dbReference type="Proteomes" id="UP001054945"/>
    </source>
</evidence>
<protein>
    <submittedName>
        <fullName evidence="1">Uncharacterized protein</fullName>
    </submittedName>
</protein>
<keyword evidence="2" id="KW-1185">Reference proteome</keyword>